<gene>
    <name evidence="2" type="ORF">R1flu_007221</name>
</gene>
<dbReference type="SUPFAM" id="SSF109604">
    <property type="entry name" value="HD-domain/PDEase-like"/>
    <property type="match status" value="1"/>
</dbReference>
<feature type="domain" description="HD/PDEase" evidence="1">
    <location>
        <begin position="61"/>
        <end position="182"/>
    </location>
</feature>
<proteinExistence type="predicted"/>
<name>A0ABD1Z197_9MARC</name>
<dbReference type="InterPro" id="IPR003607">
    <property type="entry name" value="HD/PDEase_dom"/>
</dbReference>
<dbReference type="Gene3D" id="1.20.58.1910">
    <property type="match status" value="1"/>
</dbReference>
<keyword evidence="3" id="KW-1185">Reference proteome</keyword>
<dbReference type="PANTHER" id="PTHR33594:SF1">
    <property type="entry name" value="HD_PDEASE DOMAIN-CONTAINING PROTEIN"/>
    <property type="match status" value="1"/>
</dbReference>
<dbReference type="Gene3D" id="1.10.472.50">
    <property type="entry name" value="HD-domain/PDEase-like"/>
    <property type="match status" value="1"/>
</dbReference>
<evidence type="ECO:0000313" key="3">
    <source>
        <dbReference type="Proteomes" id="UP001605036"/>
    </source>
</evidence>
<reference evidence="2 3" key="1">
    <citation type="submission" date="2024-09" db="EMBL/GenBank/DDBJ databases">
        <title>Chromosome-scale assembly of Riccia fluitans.</title>
        <authorList>
            <person name="Paukszto L."/>
            <person name="Sawicki J."/>
            <person name="Karawczyk K."/>
            <person name="Piernik-Szablinska J."/>
            <person name="Szczecinska M."/>
            <person name="Mazdziarz M."/>
        </authorList>
    </citation>
    <scope>NUCLEOTIDE SEQUENCE [LARGE SCALE GENOMIC DNA]</scope>
    <source>
        <strain evidence="2">Rf_01</strain>
        <tissue evidence="2">Aerial parts of the thallus</tissue>
    </source>
</reference>
<dbReference type="AlphaFoldDB" id="A0ABD1Z197"/>
<dbReference type="Pfam" id="PF01966">
    <property type="entry name" value="HD"/>
    <property type="match status" value="1"/>
</dbReference>
<dbReference type="PANTHER" id="PTHR33594">
    <property type="entry name" value="SUPERFAMILY HYDROLASE, PUTATIVE (AFU_ORTHOLOGUE AFUA_1G03035)-RELATED"/>
    <property type="match status" value="1"/>
</dbReference>
<comment type="caution">
    <text evidence="2">The sequence shown here is derived from an EMBL/GenBank/DDBJ whole genome shotgun (WGS) entry which is preliminary data.</text>
</comment>
<dbReference type="CDD" id="cd00077">
    <property type="entry name" value="HDc"/>
    <property type="match status" value="1"/>
</dbReference>
<dbReference type="InterPro" id="IPR006674">
    <property type="entry name" value="HD_domain"/>
</dbReference>
<protein>
    <recommendedName>
        <fullName evidence="1">HD/PDEase domain-containing protein</fullName>
    </recommendedName>
</protein>
<sequence>MIRSVYQFPTRKPAVTTSPPATVLEIETASAEVHFSRISVDMGAVVKAAEELMQKVMWNWDSSHDPFHVYRVRSLALSLAAEEGLLPESRQIVELAALLHDIDDHKYASSREKRAEPTAEEFLTQHQIDPVKKEAIMNIIHGMGFKEKLNSISKAKFTPEFAVVQDADRVDAIGAIGIGRSFTFAGAKNCPMYDPVIQPRMNLTKEEYTSTNTTTINHFHEKLLKLKGMMKSQAGRRRAEGRHKFMLQFLEQFAEEWSGKL</sequence>
<evidence type="ECO:0000259" key="1">
    <source>
        <dbReference type="SMART" id="SM00471"/>
    </source>
</evidence>
<dbReference type="EMBL" id="JBHFFA010000003">
    <property type="protein sequence ID" value="KAL2635742.1"/>
    <property type="molecule type" value="Genomic_DNA"/>
</dbReference>
<evidence type="ECO:0000313" key="2">
    <source>
        <dbReference type="EMBL" id="KAL2635742.1"/>
    </source>
</evidence>
<organism evidence="2 3">
    <name type="scientific">Riccia fluitans</name>
    <dbReference type="NCBI Taxonomy" id="41844"/>
    <lineage>
        <taxon>Eukaryota</taxon>
        <taxon>Viridiplantae</taxon>
        <taxon>Streptophyta</taxon>
        <taxon>Embryophyta</taxon>
        <taxon>Marchantiophyta</taxon>
        <taxon>Marchantiopsida</taxon>
        <taxon>Marchantiidae</taxon>
        <taxon>Marchantiales</taxon>
        <taxon>Ricciaceae</taxon>
        <taxon>Riccia</taxon>
    </lineage>
</organism>
<dbReference type="SMART" id="SM00471">
    <property type="entry name" value="HDc"/>
    <property type="match status" value="1"/>
</dbReference>
<dbReference type="Proteomes" id="UP001605036">
    <property type="component" value="Unassembled WGS sequence"/>
</dbReference>
<accession>A0ABD1Z197</accession>